<dbReference type="InterPro" id="IPR014767">
    <property type="entry name" value="DAD_dom"/>
</dbReference>
<dbReference type="Proteomes" id="UP000270296">
    <property type="component" value="Unassembled WGS sequence"/>
</dbReference>
<dbReference type="InterPro" id="IPR042201">
    <property type="entry name" value="FH2_Formin_sf"/>
</dbReference>
<keyword evidence="5" id="KW-1185">Reference proteome</keyword>
<dbReference type="PROSITE" id="PS51444">
    <property type="entry name" value="FH2"/>
    <property type="match status" value="1"/>
</dbReference>
<evidence type="ECO:0000313" key="4">
    <source>
        <dbReference type="EMBL" id="VDO96450.1"/>
    </source>
</evidence>
<gene>
    <name evidence="4" type="ORF">SBAD_LOCUS2082</name>
</gene>
<evidence type="ECO:0000259" key="2">
    <source>
        <dbReference type="PROSITE" id="PS51231"/>
    </source>
</evidence>
<dbReference type="SUPFAM" id="SSF101447">
    <property type="entry name" value="Formin homology 2 domain (FH2 domain)"/>
    <property type="match status" value="1"/>
</dbReference>
<feature type="domain" description="DAD" evidence="2">
    <location>
        <begin position="389"/>
        <end position="418"/>
    </location>
</feature>
<evidence type="ECO:0000256" key="1">
    <source>
        <dbReference type="SAM" id="MobiDB-lite"/>
    </source>
</evidence>
<dbReference type="InterPro" id="IPR015425">
    <property type="entry name" value="FH2_Formin"/>
</dbReference>
<reference evidence="4 5" key="2">
    <citation type="submission" date="2018-11" db="EMBL/GenBank/DDBJ databases">
        <authorList>
            <consortium name="Pathogen Informatics"/>
        </authorList>
    </citation>
    <scope>NUCLEOTIDE SEQUENCE [LARGE SCALE GENOMIC DNA]</scope>
</reference>
<evidence type="ECO:0000313" key="6">
    <source>
        <dbReference type="WBParaSite" id="SBAD_0000218201-mRNA-1"/>
    </source>
</evidence>
<dbReference type="PROSITE" id="PS51231">
    <property type="entry name" value="DAD"/>
    <property type="match status" value="1"/>
</dbReference>
<sequence>MFWAKIDEAELATPELFENINDLFALKTRVQTSNIDISQRTFKKVKDLKVLDAKTAQLLAILQGAVKLSLDEWVQAILEVDETKLSENVIQQLMTFFPEESIINRLRDFSNRFSELSEAEQFTLKIASISKLKPRLQAMNFKLKFPEIVNDVKPKIVAVISACDEVRGSRGFSCLLQLVLLIGNYMNTSTKNSEAFAFSIHFLTKLGEIKSADGRRTLLQYIAETMEKRYPKLCKFTEDFIHTPFAASVTPDLLDKSLREMRSTTKALETTMRTFKPQNEHDKFGTVMGEFLTVAQEQTDLLQSMYNKMEDSFSQLAHYFAFDAKKYGVDEFFGDLKVFKDAYEKALIENAQRNDAERKAKRAEQARKEAEKEKQERIEQKKKFLDITISNQEGVMDSLFEYLNSGQAFPTRSKKSRSKNSALLDGRSKLTSVRETSVRVGEERLSDEKSSTYSGRQIKVRRKGHVAVPIGSNNDRDRLFRAQAGNGNSADFDDLESCVNRLLST</sequence>
<dbReference type="EMBL" id="UZAM01007076">
    <property type="protein sequence ID" value="VDO96450.1"/>
    <property type="molecule type" value="Genomic_DNA"/>
</dbReference>
<dbReference type="OrthoDB" id="1104827at2759"/>
<protein>
    <submittedName>
        <fullName evidence="6">FH2 domain-containing protein</fullName>
    </submittedName>
</protein>
<dbReference type="AlphaFoldDB" id="A0A183IEN8"/>
<dbReference type="GO" id="GO:0005884">
    <property type="term" value="C:actin filament"/>
    <property type="evidence" value="ECO:0007669"/>
    <property type="project" value="TreeGrafter"/>
</dbReference>
<dbReference type="WBParaSite" id="SBAD_0000218201-mRNA-1">
    <property type="protein sequence ID" value="SBAD_0000218201-mRNA-1"/>
    <property type="gene ID" value="SBAD_0000218201"/>
</dbReference>
<feature type="region of interest" description="Disordered" evidence="1">
    <location>
        <begin position="354"/>
        <end position="377"/>
    </location>
</feature>
<proteinExistence type="predicted"/>
<evidence type="ECO:0000259" key="3">
    <source>
        <dbReference type="PROSITE" id="PS51444"/>
    </source>
</evidence>
<dbReference type="SMART" id="SM00498">
    <property type="entry name" value="FH2"/>
    <property type="match status" value="1"/>
</dbReference>
<name>A0A183IEN8_9BILA</name>
<feature type="domain" description="FH2" evidence="3">
    <location>
        <begin position="1"/>
        <end position="369"/>
    </location>
</feature>
<reference evidence="6" key="1">
    <citation type="submission" date="2016-06" db="UniProtKB">
        <authorList>
            <consortium name="WormBaseParasite"/>
        </authorList>
    </citation>
    <scope>IDENTIFICATION</scope>
</reference>
<dbReference type="PANTHER" id="PTHR45691">
    <property type="entry name" value="PROTEIN DIAPHANOUS"/>
    <property type="match status" value="1"/>
</dbReference>
<dbReference type="InterPro" id="IPR051412">
    <property type="entry name" value="Formin_Homology_Diaphanous_sf"/>
</dbReference>
<evidence type="ECO:0000313" key="5">
    <source>
        <dbReference type="Proteomes" id="UP000270296"/>
    </source>
</evidence>
<dbReference type="Gene3D" id="1.20.58.2220">
    <property type="entry name" value="Formin, FH2 domain"/>
    <property type="match status" value="1"/>
</dbReference>
<accession>A0A183IEN8</accession>
<organism evidence="6">
    <name type="scientific">Soboliphyme baturini</name>
    <dbReference type="NCBI Taxonomy" id="241478"/>
    <lineage>
        <taxon>Eukaryota</taxon>
        <taxon>Metazoa</taxon>
        <taxon>Ecdysozoa</taxon>
        <taxon>Nematoda</taxon>
        <taxon>Enoplea</taxon>
        <taxon>Dorylaimia</taxon>
        <taxon>Dioctophymatida</taxon>
        <taxon>Dioctophymatoidea</taxon>
        <taxon>Soboliphymatidae</taxon>
        <taxon>Soboliphyme</taxon>
    </lineage>
</organism>
<dbReference type="GO" id="GO:0030041">
    <property type="term" value="P:actin filament polymerization"/>
    <property type="evidence" value="ECO:0007669"/>
    <property type="project" value="TreeGrafter"/>
</dbReference>
<dbReference type="PANTHER" id="PTHR45691:SF6">
    <property type="entry name" value="PROTEIN DIAPHANOUS"/>
    <property type="match status" value="1"/>
</dbReference>
<dbReference type="Pfam" id="PF02181">
    <property type="entry name" value="FH2"/>
    <property type="match status" value="1"/>
</dbReference>